<keyword evidence="4 6" id="KW-1133">Transmembrane helix</keyword>
<comment type="subcellular location">
    <subcellularLocation>
        <location evidence="1">Cell membrane</location>
        <topology evidence="1">Multi-pass membrane protein</topology>
    </subcellularLocation>
</comment>
<dbReference type="InterPro" id="IPR051542">
    <property type="entry name" value="Hydrogenase_cytochrome"/>
</dbReference>
<feature type="transmembrane region" description="Helical" evidence="6">
    <location>
        <begin position="231"/>
        <end position="256"/>
    </location>
</feature>
<gene>
    <name evidence="8" type="ORF">IP91_04103</name>
</gene>
<evidence type="ECO:0000256" key="5">
    <source>
        <dbReference type="ARBA" id="ARBA00023136"/>
    </source>
</evidence>
<dbReference type="PANTHER" id="PTHR30485">
    <property type="entry name" value="NI/FE-HYDROGENASE 1 B-TYPE CYTOCHROME SUBUNIT"/>
    <property type="match status" value="1"/>
</dbReference>
<sequence length="275" mass="30654">MKPEKNTVLVRRHAVITRLTHWINVICLGVLLLSGLQIFNAWPSLYWDQYGADGDPAFLSIGASRAHGELRGYLRVGHAEVATTGVLGVSRVAGQGTERAFPAWLTLPSFQDLAAGRRWHFFFAWAFACNGAVYLLYSVMSGHWRRDLVPHRAELAPRHLWQEIVAHARLRFPEGHAARRYNVLQKLSYLGVAAVLLPLMVLTGLTMSPGMNAVAPFLLDLFGGRQSARTLHFITASLVVLFVLVHLAMVLLSGVWNNLRSMITGRYAIETSHHD</sequence>
<keyword evidence="2" id="KW-1003">Cell membrane</keyword>
<evidence type="ECO:0000313" key="8">
    <source>
        <dbReference type="EMBL" id="TWI62582.1"/>
    </source>
</evidence>
<dbReference type="GO" id="GO:0009055">
    <property type="term" value="F:electron transfer activity"/>
    <property type="evidence" value="ECO:0007669"/>
    <property type="project" value="InterPro"/>
</dbReference>
<dbReference type="PANTHER" id="PTHR30485:SF1">
    <property type="entry name" value="CYTOCHROME YDHU-RELATED"/>
    <property type="match status" value="1"/>
</dbReference>
<name>A0A562R0I5_9BURK</name>
<feature type="domain" description="Cytochrome b561 bacterial/Ni-hydrogenase" evidence="7">
    <location>
        <begin position="12"/>
        <end position="265"/>
    </location>
</feature>
<dbReference type="Proteomes" id="UP000318431">
    <property type="component" value="Unassembled WGS sequence"/>
</dbReference>
<dbReference type="Pfam" id="PF01292">
    <property type="entry name" value="Ni_hydr_CYTB"/>
    <property type="match status" value="1"/>
</dbReference>
<evidence type="ECO:0000256" key="2">
    <source>
        <dbReference type="ARBA" id="ARBA00022475"/>
    </source>
</evidence>
<organism evidence="8 9">
    <name type="scientific">Pseudoduganella lurida</name>
    <dbReference type="NCBI Taxonomy" id="1036180"/>
    <lineage>
        <taxon>Bacteria</taxon>
        <taxon>Pseudomonadati</taxon>
        <taxon>Pseudomonadota</taxon>
        <taxon>Betaproteobacteria</taxon>
        <taxon>Burkholderiales</taxon>
        <taxon>Oxalobacteraceae</taxon>
        <taxon>Telluria group</taxon>
        <taxon>Pseudoduganella</taxon>
    </lineage>
</organism>
<keyword evidence="5 6" id="KW-0472">Membrane</keyword>
<dbReference type="Gene3D" id="1.20.950.20">
    <property type="entry name" value="Transmembrane di-heme cytochromes, Chain C"/>
    <property type="match status" value="1"/>
</dbReference>
<protein>
    <submittedName>
        <fullName evidence="8">Thiosulfate reductase cytochrome b subunit</fullName>
    </submittedName>
</protein>
<dbReference type="InterPro" id="IPR011577">
    <property type="entry name" value="Cyt_b561_bac/Ni-Hgenase"/>
</dbReference>
<evidence type="ECO:0000256" key="1">
    <source>
        <dbReference type="ARBA" id="ARBA00004651"/>
    </source>
</evidence>
<dbReference type="GO" id="GO:0020037">
    <property type="term" value="F:heme binding"/>
    <property type="evidence" value="ECO:0007669"/>
    <property type="project" value="TreeGrafter"/>
</dbReference>
<evidence type="ECO:0000256" key="6">
    <source>
        <dbReference type="SAM" id="Phobius"/>
    </source>
</evidence>
<dbReference type="GO" id="GO:0022904">
    <property type="term" value="P:respiratory electron transport chain"/>
    <property type="evidence" value="ECO:0007669"/>
    <property type="project" value="InterPro"/>
</dbReference>
<dbReference type="SUPFAM" id="SSF81342">
    <property type="entry name" value="Transmembrane di-heme cytochromes"/>
    <property type="match status" value="1"/>
</dbReference>
<dbReference type="EMBL" id="VLLB01000008">
    <property type="protein sequence ID" value="TWI62582.1"/>
    <property type="molecule type" value="Genomic_DNA"/>
</dbReference>
<feature type="transmembrane region" description="Helical" evidence="6">
    <location>
        <begin position="189"/>
        <end position="211"/>
    </location>
</feature>
<feature type="transmembrane region" description="Helical" evidence="6">
    <location>
        <begin position="119"/>
        <end position="137"/>
    </location>
</feature>
<proteinExistence type="predicted"/>
<dbReference type="RefSeq" id="WP_145651440.1">
    <property type="nucleotide sequence ID" value="NZ_VLLB01000008.1"/>
</dbReference>
<evidence type="ECO:0000259" key="7">
    <source>
        <dbReference type="Pfam" id="PF01292"/>
    </source>
</evidence>
<evidence type="ECO:0000313" key="9">
    <source>
        <dbReference type="Proteomes" id="UP000318431"/>
    </source>
</evidence>
<dbReference type="AlphaFoldDB" id="A0A562R0I5"/>
<reference evidence="8 9" key="1">
    <citation type="journal article" date="2015" name="Stand. Genomic Sci.">
        <title>Genomic Encyclopedia of Bacterial and Archaeal Type Strains, Phase III: the genomes of soil and plant-associated and newly described type strains.</title>
        <authorList>
            <person name="Whitman W.B."/>
            <person name="Woyke T."/>
            <person name="Klenk H.P."/>
            <person name="Zhou Y."/>
            <person name="Lilburn T.G."/>
            <person name="Beck B.J."/>
            <person name="De Vos P."/>
            <person name="Vandamme P."/>
            <person name="Eisen J.A."/>
            <person name="Garrity G."/>
            <person name="Hugenholtz P."/>
            <person name="Kyrpides N.C."/>
        </authorList>
    </citation>
    <scope>NUCLEOTIDE SEQUENCE [LARGE SCALE GENOMIC DNA]</scope>
    <source>
        <strain evidence="8 9">CGMCC 1.10822</strain>
    </source>
</reference>
<keyword evidence="3 6" id="KW-0812">Transmembrane</keyword>
<feature type="transmembrane region" description="Helical" evidence="6">
    <location>
        <begin position="21"/>
        <end position="42"/>
    </location>
</feature>
<dbReference type="OrthoDB" id="197262at2"/>
<dbReference type="GO" id="GO:0005886">
    <property type="term" value="C:plasma membrane"/>
    <property type="evidence" value="ECO:0007669"/>
    <property type="project" value="UniProtKB-SubCell"/>
</dbReference>
<comment type="caution">
    <text evidence="8">The sequence shown here is derived from an EMBL/GenBank/DDBJ whole genome shotgun (WGS) entry which is preliminary data.</text>
</comment>
<evidence type="ECO:0000256" key="4">
    <source>
        <dbReference type="ARBA" id="ARBA00022989"/>
    </source>
</evidence>
<dbReference type="InterPro" id="IPR016174">
    <property type="entry name" value="Di-haem_cyt_TM"/>
</dbReference>
<evidence type="ECO:0000256" key="3">
    <source>
        <dbReference type="ARBA" id="ARBA00022692"/>
    </source>
</evidence>
<keyword evidence="9" id="KW-1185">Reference proteome</keyword>
<accession>A0A562R0I5</accession>